<feature type="non-terminal residue" evidence="2">
    <location>
        <position position="231"/>
    </location>
</feature>
<organism evidence="2">
    <name type="scientific">marine sediment metagenome</name>
    <dbReference type="NCBI Taxonomy" id="412755"/>
    <lineage>
        <taxon>unclassified sequences</taxon>
        <taxon>metagenomes</taxon>
        <taxon>ecological metagenomes</taxon>
    </lineage>
</organism>
<dbReference type="AlphaFoldDB" id="A0A0F8ZU05"/>
<gene>
    <name evidence="2" type="ORF">LCGC14_2929460</name>
</gene>
<evidence type="ECO:0000259" key="1">
    <source>
        <dbReference type="Pfam" id="PF00535"/>
    </source>
</evidence>
<feature type="domain" description="Glycosyltransferase 2-like" evidence="1">
    <location>
        <begin position="13"/>
        <end position="170"/>
    </location>
</feature>
<dbReference type="InterPro" id="IPR001173">
    <property type="entry name" value="Glyco_trans_2-like"/>
</dbReference>
<dbReference type="SUPFAM" id="SSF53448">
    <property type="entry name" value="Nucleotide-diphospho-sugar transferases"/>
    <property type="match status" value="1"/>
</dbReference>
<accession>A0A0F8ZU05</accession>
<protein>
    <recommendedName>
        <fullName evidence="1">Glycosyltransferase 2-like domain-containing protein</fullName>
    </recommendedName>
</protein>
<proteinExistence type="predicted"/>
<dbReference type="Gene3D" id="3.90.550.10">
    <property type="entry name" value="Spore Coat Polysaccharide Biosynthesis Protein SpsA, Chain A"/>
    <property type="match status" value="1"/>
</dbReference>
<dbReference type="PANTHER" id="PTHR48090:SF7">
    <property type="entry name" value="RFBJ PROTEIN"/>
    <property type="match status" value="1"/>
</dbReference>
<sequence>MIEHQPKKSKIAVIIPAYNEEKSIGPLIDEIKKEVPFLDIIVINDGSRDETASVACSKNVVVLDLPCNLGVGGAVQAGFRYTYERGYDLVVRVDGDGQHPPQEIPKLIKTISKQGSDLVIGSRYVGKRSYENTTLRSIGIKLLSFFLSLICRNWVTDPTSGFWIINRKLLYYFANEYPAEYPEPEAIALLHRHGYNCHEVPVRFRLRTSGKSTIHGFGAIYYMIKVSLALA</sequence>
<dbReference type="EMBL" id="LAZR01058436">
    <property type="protein sequence ID" value="KKK69894.1"/>
    <property type="molecule type" value="Genomic_DNA"/>
</dbReference>
<dbReference type="Pfam" id="PF00535">
    <property type="entry name" value="Glycos_transf_2"/>
    <property type="match status" value="1"/>
</dbReference>
<evidence type="ECO:0000313" key="2">
    <source>
        <dbReference type="EMBL" id="KKK69894.1"/>
    </source>
</evidence>
<name>A0A0F8ZU05_9ZZZZ</name>
<dbReference type="InterPro" id="IPR029044">
    <property type="entry name" value="Nucleotide-diphossugar_trans"/>
</dbReference>
<dbReference type="PANTHER" id="PTHR48090">
    <property type="entry name" value="UNDECAPRENYL-PHOSPHATE 4-DEOXY-4-FORMAMIDO-L-ARABINOSE TRANSFERASE-RELATED"/>
    <property type="match status" value="1"/>
</dbReference>
<dbReference type="InterPro" id="IPR050256">
    <property type="entry name" value="Glycosyltransferase_2"/>
</dbReference>
<reference evidence="2" key="1">
    <citation type="journal article" date="2015" name="Nature">
        <title>Complex archaea that bridge the gap between prokaryotes and eukaryotes.</title>
        <authorList>
            <person name="Spang A."/>
            <person name="Saw J.H."/>
            <person name="Jorgensen S.L."/>
            <person name="Zaremba-Niedzwiedzka K."/>
            <person name="Martijn J."/>
            <person name="Lind A.E."/>
            <person name="van Eijk R."/>
            <person name="Schleper C."/>
            <person name="Guy L."/>
            <person name="Ettema T.J."/>
        </authorList>
    </citation>
    <scope>NUCLEOTIDE SEQUENCE</scope>
</reference>
<dbReference type="CDD" id="cd04179">
    <property type="entry name" value="DPM_DPG-synthase_like"/>
    <property type="match status" value="1"/>
</dbReference>
<comment type="caution">
    <text evidence="2">The sequence shown here is derived from an EMBL/GenBank/DDBJ whole genome shotgun (WGS) entry which is preliminary data.</text>
</comment>